<dbReference type="EMBL" id="WJYA01000015">
    <property type="protein sequence ID" value="MTE28328.1"/>
    <property type="molecule type" value="Genomic_DNA"/>
</dbReference>
<evidence type="ECO:0000256" key="2">
    <source>
        <dbReference type="ARBA" id="ARBA00006275"/>
    </source>
</evidence>
<comment type="similarity">
    <text evidence="2">Belongs to the SusD family.</text>
</comment>
<evidence type="ECO:0000256" key="1">
    <source>
        <dbReference type="ARBA" id="ARBA00004442"/>
    </source>
</evidence>
<evidence type="ECO:0000313" key="9">
    <source>
        <dbReference type="EMBL" id="MTE28328.1"/>
    </source>
</evidence>
<proteinExistence type="inferred from homology"/>
<evidence type="ECO:0000259" key="8">
    <source>
        <dbReference type="Pfam" id="PF14322"/>
    </source>
</evidence>
<dbReference type="GO" id="GO:0009279">
    <property type="term" value="C:cell outer membrane"/>
    <property type="evidence" value="ECO:0007669"/>
    <property type="project" value="UniProtKB-SubCell"/>
</dbReference>
<evidence type="ECO:0000256" key="6">
    <source>
        <dbReference type="SAM" id="SignalP"/>
    </source>
</evidence>
<accession>A0A7K1GI87</accession>
<feature type="domain" description="RagB/SusD" evidence="7">
    <location>
        <begin position="347"/>
        <end position="457"/>
    </location>
</feature>
<dbReference type="InterPro" id="IPR012944">
    <property type="entry name" value="SusD_RagB_dom"/>
</dbReference>
<feature type="chain" id="PRO_5029775288" evidence="6">
    <location>
        <begin position="23"/>
        <end position="498"/>
    </location>
</feature>
<reference evidence="9 10" key="1">
    <citation type="submission" date="2019-11" db="EMBL/GenBank/DDBJ databases">
        <title>Winogradskyella ouciana sp. nov., isolated from the hadal seawater of the Mariana Trench.</title>
        <authorList>
            <person name="Liu R."/>
        </authorList>
    </citation>
    <scope>NUCLEOTIDE SEQUENCE [LARGE SCALE GENOMIC DNA]</scope>
    <source>
        <strain evidence="9 10">ZXX205</strain>
    </source>
</reference>
<sequence>MKKNVIKLMMVSGLLLTFLGCSDDFVNENPESGFQNINQLGEAASNNPDIVTGFIEGVYSTMYTTGTGGTGGHDDFGHKAYDLFADFLSSDVALSVSTYGWYRASITEMQCTEDFTFLDNYQVWRHYYRMIRAANTVIETLGGDEADPENLDNRATLGQALAMRAHSYWYLTQYMQNDYNPSQEILPIYRTVTNVGVGKSTAAEVFALIESDLNRAIVLLDVYNRPTKTQVNKEVAQAMLAYAIASQRDVSRMGEVVALCDAVISGTGATVMTAAEVTGGFNNVATPGWIWGVDLNGDIGLRLVSWWGQMDAFSYSYAWAGDAKAIDQNLYDAIPADDARKAQFFPGSGYYNLMPLDKFYDASRIIGGPSGSVVADYVYMRIAEMHILKAEALAKMGQDGPARTALREVLDQRLPDTSYLNGLSGAALLAEIHLQTRIEFWGEGKTYLSIKRNQTSTGVRGSNHLSFVGESFMHNDERLTFEIPELEIQSNVFINEQN</sequence>
<dbReference type="Gene3D" id="1.25.40.390">
    <property type="match status" value="1"/>
</dbReference>
<dbReference type="Proteomes" id="UP000447545">
    <property type="component" value="Unassembled WGS sequence"/>
</dbReference>
<keyword evidence="4" id="KW-0472">Membrane</keyword>
<dbReference type="InterPro" id="IPR033985">
    <property type="entry name" value="SusD-like_N"/>
</dbReference>
<dbReference type="PROSITE" id="PS51257">
    <property type="entry name" value="PROKAR_LIPOPROTEIN"/>
    <property type="match status" value="1"/>
</dbReference>
<organism evidence="9 10">
    <name type="scientific">Winogradskyella ouciana</name>
    <dbReference type="NCBI Taxonomy" id="2608631"/>
    <lineage>
        <taxon>Bacteria</taxon>
        <taxon>Pseudomonadati</taxon>
        <taxon>Bacteroidota</taxon>
        <taxon>Flavobacteriia</taxon>
        <taxon>Flavobacteriales</taxon>
        <taxon>Flavobacteriaceae</taxon>
        <taxon>Winogradskyella</taxon>
    </lineage>
</organism>
<dbReference type="InterPro" id="IPR011990">
    <property type="entry name" value="TPR-like_helical_dom_sf"/>
</dbReference>
<dbReference type="AlphaFoldDB" id="A0A7K1GI87"/>
<evidence type="ECO:0000256" key="5">
    <source>
        <dbReference type="ARBA" id="ARBA00023237"/>
    </source>
</evidence>
<dbReference type="SUPFAM" id="SSF48452">
    <property type="entry name" value="TPR-like"/>
    <property type="match status" value="1"/>
</dbReference>
<comment type="subcellular location">
    <subcellularLocation>
        <location evidence="1">Cell outer membrane</location>
    </subcellularLocation>
</comment>
<comment type="caution">
    <text evidence="9">The sequence shown here is derived from an EMBL/GenBank/DDBJ whole genome shotgun (WGS) entry which is preliminary data.</text>
</comment>
<protein>
    <submittedName>
        <fullName evidence="9">RagB/SusD family nutrient uptake outer membrane protein</fullName>
    </submittedName>
</protein>
<evidence type="ECO:0000313" key="10">
    <source>
        <dbReference type="Proteomes" id="UP000447545"/>
    </source>
</evidence>
<keyword evidence="5" id="KW-0998">Cell outer membrane</keyword>
<evidence type="ECO:0000259" key="7">
    <source>
        <dbReference type="Pfam" id="PF07980"/>
    </source>
</evidence>
<dbReference type="Pfam" id="PF14322">
    <property type="entry name" value="SusD-like_3"/>
    <property type="match status" value="1"/>
</dbReference>
<feature type="domain" description="SusD-like N-terminal" evidence="8">
    <location>
        <begin position="99"/>
        <end position="241"/>
    </location>
</feature>
<gene>
    <name evidence="9" type="ORF">F1003_15455</name>
</gene>
<evidence type="ECO:0000256" key="3">
    <source>
        <dbReference type="ARBA" id="ARBA00022729"/>
    </source>
</evidence>
<feature type="signal peptide" evidence="6">
    <location>
        <begin position="1"/>
        <end position="22"/>
    </location>
</feature>
<dbReference type="RefSeq" id="WP_155090340.1">
    <property type="nucleotide sequence ID" value="NZ_OZ260095.1"/>
</dbReference>
<evidence type="ECO:0000256" key="4">
    <source>
        <dbReference type="ARBA" id="ARBA00023136"/>
    </source>
</evidence>
<keyword evidence="10" id="KW-1185">Reference proteome</keyword>
<keyword evidence="3 6" id="KW-0732">Signal</keyword>
<dbReference type="Pfam" id="PF07980">
    <property type="entry name" value="SusD_RagB"/>
    <property type="match status" value="1"/>
</dbReference>
<name>A0A7K1GI87_9FLAO</name>